<comment type="subcellular location">
    <subcellularLocation>
        <location evidence="1">Membrane</location>
        <topology evidence="1">Multi-pass membrane protein</topology>
    </subcellularLocation>
</comment>
<evidence type="ECO:0000313" key="9">
    <source>
        <dbReference type="Proteomes" id="UP001141327"/>
    </source>
</evidence>
<dbReference type="PANTHER" id="PTHR11827:SF72">
    <property type="entry name" value="GH08340P"/>
    <property type="match status" value="1"/>
</dbReference>
<dbReference type="InterPro" id="IPR004841">
    <property type="entry name" value="AA-permease/SLC12A_dom"/>
</dbReference>
<evidence type="ECO:0000313" key="8">
    <source>
        <dbReference type="EMBL" id="KAJ4453648.1"/>
    </source>
</evidence>
<evidence type="ECO:0000256" key="2">
    <source>
        <dbReference type="ARBA" id="ARBA00022692"/>
    </source>
</evidence>
<evidence type="ECO:0000256" key="1">
    <source>
        <dbReference type="ARBA" id="ARBA00004141"/>
    </source>
</evidence>
<evidence type="ECO:0000256" key="6">
    <source>
        <dbReference type="SAM" id="Phobius"/>
    </source>
</evidence>
<dbReference type="Gene3D" id="1.20.1740.10">
    <property type="entry name" value="Amino acid/polyamine transporter I"/>
    <property type="match status" value="1"/>
</dbReference>
<evidence type="ECO:0000256" key="4">
    <source>
        <dbReference type="ARBA" id="ARBA00023136"/>
    </source>
</evidence>
<feature type="transmembrane region" description="Helical" evidence="6">
    <location>
        <begin position="242"/>
        <end position="264"/>
    </location>
</feature>
<sequence length="1168" mass="124309">MADLREESSPLLSPTLPSSTHGPAEKRRKFGFCTNMFGKSSGKLGVLSGVFILVFEKLINVAFWERFAFCLGEAGLLQTLSAVAIASAAVILTTVNLGAIVSNGEVRIGGVYYVISRTLGVELGGALGVLIFFALIFGSALNILGVFALFKTYIPAVAAWSWWPSTGISTAITALCLFIVLGGASIFAKATNLIFVTIIGALLCIWGMLAFQGPRPDVGFVSWSWDTFRDNLWAHYDSKTDYLFVFGIMLPAFTNILGGLNMSGDLKNPSRDIPRGTLWAIYSIVGVYVMTIVLLAATTPSDVLTHGYFVLADLTFPYVVLVGIGIASLAGPSRVPAPHVSKDRLFPLMGWIAPRPRTKATPLQVHSLPGSFSPSLAPSPPTSPASPAFSPAPMNLGTTESSHRVEPDAEDLYEPDAAGGLTPPAPVKLGEGNDYNPPLWISVLLTAAVIEVLIVIGNVDVVAQFNGMLNMQTYLLVNYSALVHFLIGSVRTIDALWVTNLDAASRPFANGFAGVTGFRDRVPCSAPGWRPTFRWANKTTAFLGCVTTAASMILVDPFKAGISLLIMIAIVLYLSFSQRGKVQSWGHVSQSFEFHQARARLLSLDESKRHVKYWRPNLMIFCPGSASMLRIGSSALQPKEVARRDPFRQTLALCNDLKKGGLLVLAHVVVAPNVGKEGFGAPLFVRIKRAQTALTHAISRFRLKAFPSVVAAPDFRMGVQSLVLGQGIGAVMRPNTCVLRYYDMALHPQRGATAAAAASATDTSPSMSVLSGSNPVPGAEASEPLPPSLVPDLPASFVGSPHPDLLGESYASSASVAATMSPATATAPVDLLHSAISTPAASTVMPRPATSTPPTPTESFFSGPLRVTQPVPSRPSRLAASTYVGALRDICLAGNALLMTRHFEQLNAPQQAPSIFGRLRRCFGRRSATRSRSDSMAGALPPLGAVDEAEAPLYIDVWVNRINAHPLGSPDNNSHSGGAGASEEPALDPTSTMALLLGHILQRNPRFSHLRLRAMVAVRNPEDQERETAQLRRLLHSLRLNAIPHVVPLRLSPAHPSAASLLGEPCASWGAVDVPHLNFTIRSASSHTALLFLALDPYGNPLMFTGGGPLQSDMFAAGALTNPTGMPGPVHGPASSEEAYLAMVGALTDSMPATLLFHASETVVTKDL</sequence>
<feature type="region of interest" description="Disordered" evidence="5">
    <location>
        <begin position="842"/>
        <end position="873"/>
    </location>
</feature>
<protein>
    <submittedName>
        <fullName evidence="8">Cation-chloride cotransporter</fullName>
    </submittedName>
</protein>
<comment type="caution">
    <text evidence="8">The sequence shown here is derived from an EMBL/GenBank/DDBJ whole genome shotgun (WGS) entry which is preliminary data.</text>
</comment>
<feature type="transmembrane region" description="Helical" evidence="6">
    <location>
        <begin position="193"/>
        <end position="211"/>
    </location>
</feature>
<feature type="region of interest" description="Disordered" evidence="5">
    <location>
        <begin position="1"/>
        <end position="23"/>
    </location>
</feature>
<feature type="compositionally biased region" description="Low complexity" evidence="5">
    <location>
        <begin position="9"/>
        <end position="20"/>
    </location>
</feature>
<feature type="domain" description="Amino acid permease/ SLC12A" evidence="7">
    <location>
        <begin position="62"/>
        <end position="303"/>
    </location>
</feature>
<keyword evidence="3 6" id="KW-1133">Transmembrane helix</keyword>
<feature type="transmembrane region" description="Helical" evidence="6">
    <location>
        <begin position="276"/>
        <end position="296"/>
    </location>
</feature>
<dbReference type="Pfam" id="PF00324">
    <property type="entry name" value="AA_permease"/>
    <property type="match status" value="1"/>
</dbReference>
<feature type="transmembrane region" description="Helical" evidence="6">
    <location>
        <begin position="560"/>
        <end position="576"/>
    </location>
</feature>
<dbReference type="Proteomes" id="UP001141327">
    <property type="component" value="Unassembled WGS sequence"/>
</dbReference>
<feature type="region of interest" description="Disordered" evidence="5">
    <location>
        <begin position="756"/>
        <end position="786"/>
    </location>
</feature>
<name>A0ABQ8U6Q1_9EUKA</name>
<gene>
    <name evidence="8" type="ORF">PAPYR_11835</name>
</gene>
<evidence type="ECO:0000259" key="7">
    <source>
        <dbReference type="Pfam" id="PF00324"/>
    </source>
</evidence>
<feature type="transmembrane region" description="Helical" evidence="6">
    <location>
        <begin position="308"/>
        <end position="330"/>
    </location>
</feature>
<dbReference type="PANTHER" id="PTHR11827">
    <property type="entry name" value="SOLUTE CARRIER FAMILY 12, CATION COTRANSPORTERS"/>
    <property type="match status" value="1"/>
</dbReference>
<evidence type="ECO:0000256" key="5">
    <source>
        <dbReference type="SAM" id="MobiDB-lite"/>
    </source>
</evidence>
<organism evidence="8 9">
    <name type="scientific">Paratrimastix pyriformis</name>
    <dbReference type="NCBI Taxonomy" id="342808"/>
    <lineage>
        <taxon>Eukaryota</taxon>
        <taxon>Metamonada</taxon>
        <taxon>Preaxostyla</taxon>
        <taxon>Paratrimastigidae</taxon>
        <taxon>Paratrimastix</taxon>
    </lineage>
</organism>
<feature type="transmembrane region" description="Helical" evidence="6">
    <location>
        <begin position="76"/>
        <end position="102"/>
    </location>
</feature>
<dbReference type="InterPro" id="IPR004842">
    <property type="entry name" value="SLC12A_fam"/>
</dbReference>
<proteinExistence type="predicted"/>
<feature type="transmembrane region" description="Helical" evidence="6">
    <location>
        <begin position="476"/>
        <end position="498"/>
    </location>
</feature>
<dbReference type="EMBL" id="JAPMOS010000232">
    <property type="protein sequence ID" value="KAJ4453648.1"/>
    <property type="molecule type" value="Genomic_DNA"/>
</dbReference>
<keyword evidence="2 6" id="KW-0812">Transmembrane</keyword>
<feature type="transmembrane region" description="Helical" evidence="6">
    <location>
        <begin position="44"/>
        <end position="64"/>
    </location>
</feature>
<feature type="transmembrane region" description="Helical" evidence="6">
    <location>
        <begin position="162"/>
        <end position="181"/>
    </location>
</feature>
<keyword evidence="9" id="KW-1185">Reference proteome</keyword>
<feature type="region of interest" description="Disordered" evidence="5">
    <location>
        <begin position="373"/>
        <end position="407"/>
    </location>
</feature>
<feature type="transmembrane region" description="Helical" evidence="6">
    <location>
        <begin position="123"/>
        <end position="150"/>
    </location>
</feature>
<keyword evidence="4 6" id="KW-0472">Membrane</keyword>
<reference evidence="8" key="1">
    <citation type="journal article" date="2022" name="bioRxiv">
        <title>Genomics of Preaxostyla Flagellates Illuminates Evolutionary Transitions and the Path Towards Mitochondrial Loss.</title>
        <authorList>
            <person name="Novak L.V.F."/>
            <person name="Treitli S.C."/>
            <person name="Pyrih J."/>
            <person name="Halakuc P."/>
            <person name="Pipaliya S.V."/>
            <person name="Vacek V."/>
            <person name="Brzon O."/>
            <person name="Soukal P."/>
            <person name="Eme L."/>
            <person name="Dacks J.B."/>
            <person name="Karnkowska A."/>
            <person name="Elias M."/>
            <person name="Hampl V."/>
        </authorList>
    </citation>
    <scope>NUCLEOTIDE SEQUENCE</scope>
    <source>
        <strain evidence="8">RCP-MX</strain>
    </source>
</reference>
<feature type="compositionally biased region" description="Low complexity" evidence="5">
    <location>
        <begin position="756"/>
        <end position="766"/>
    </location>
</feature>
<feature type="transmembrane region" description="Helical" evidence="6">
    <location>
        <begin position="438"/>
        <end position="456"/>
    </location>
</feature>
<accession>A0ABQ8U6Q1</accession>
<evidence type="ECO:0000256" key="3">
    <source>
        <dbReference type="ARBA" id="ARBA00022989"/>
    </source>
</evidence>